<dbReference type="AlphaFoldDB" id="A0A1Y2GBI8"/>
<evidence type="ECO:0000313" key="2">
    <source>
        <dbReference type="Proteomes" id="UP000193648"/>
    </source>
</evidence>
<dbReference type="EMBL" id="MCFF01000054">
    <property type="protein sequence ID" value="ORZ04865.1"/>
    <property type="molecule type" value="Genomic_DNA"/>
</dbReference>
<dbReference type="Proteomes" id="UP000193648">
    <property type="component" value="Unassembled WGS sequence"/>
</dbReference>
<dbReference type="PANTHER" id="PTHR21325:SF31">
    <property type="entry name" value="GH22081P-RELATED"/>
    <property type="match status" value="1"/>
</dbReference>
<dbReference type="Gene3D" id="3.40.50.1110">
    <property type="entry name" value="SGNH hydrolase"/>
    <property type="match status" value="1"/>
</dbReference>
<evidence type="ECO:0000313" key="1">
    <source>
        <dbReference type="EMBL" id="ORZ04865.1"/>
    </source>
</evidence>
<reference evidence="1 2" key="1">
    <citation type="submission" date="2016-07" db="EMBL/GenBank/DDBJ databases">
        <title>Pervasive Adenine N6-methylation of Active Genes in Fungi.</title>
        <authorList>
            <consortium name="DOE Joint Genome Institute"/>
            <person name="Mondo S.J."/>
            <person name="Dannebaum R.O."/>
            <person name="Kuo R.C."/>
            <person name="Labutti K."/>
            <person name="Haridas S."/>
            <person name="Kuo A."/>
            <person name="Salamov A."/>
            <person name="Ahrendt S.R."/>
            <person name="Lipzen A."/>
            <person name="Sullivan W."/>
            <person name="Andreopoulos W.B."/>
            <person name="Clum A."/>
            <person name="Lindquist E."/>
            <person name="Daum C."/>
            <person name="Ramamoorthy G.K."/>
            <person name="Gryganskyi A."/>
            <person name="Culley D."/>
            <person name="Magnuson J.K."/>
            <person name="James T.Y."/>
            <person name="O'Malley M.A."/>
            <person name="Stajich J.E."/>
            <person name="Spatafora J.W."/>
            <person name="Visel A."/>
            <person name="Grigoriev I.V."/>
        </authorList>
    </citation>
    <scope>NUCLEOTIDE SEQUENCE [LARGE SCALE GENOMIC DNA]</scope>
    <source>
        <strain evidence="1 2">NRRL 3116</strain>
    </source>
</reference>
<dbReference type="GO" id="GO:0004620">
    <property type="term" value="F:phospholipase activity"/>
    <property type="evidence" value="ECO:0007669"/>
    <property type="project" value="InterPro"/>
</dbReference>
<sequence length="418" mass="46249">MKLYTSITRAALTLCLFPWVAFPMQLSFRKLPKHGHTQNTHTACTTKNLTPYTMPWVNELEAIYNSFGRARNDSACPTKIPKWNCEPYKLSEQDLVKPTDVWRLRPHDIKAVISIGDSITAGFAMISGRPPFATVLEFRGKVFSGGGDSGEYTVANFLKTYTKEVKGSPSGFTLPLAFGKGLNTAVSGAIAQTLSSQIDHLKRMFSFGGMYHKYRDEWKLATVFIGANNLCAACGPGETVPEIADPEEYGAALKSALQGLRDSVGPTFVNLVGIFDVSLVYDLSRGYSYCELLFDKLPLPICGCATGDEALRQRAGDLAKRYNEVMKRIAREINEESKSERKFGVAYQPGLTEFKDGSSAYGQGYLSGLDCFHPNKCANQLMAISVWNNMFSSNENKDTPMDPRNLEIYCPGPTDYLQ</sequence>
<name>A0A1Y2GBI8_9FUNG</name>
<accession>A0A1Y2GBI8</accession>
<dbReference type="SUPFAM" id="SSF52266">
    <property type="entry name" value="SGNH hydrolase"/>
    <property type="match status" value="1"/>
</dbReference>
<proteinExistence type="predicted"/>
<dbReference type="RefSeq" id="XP_021876802.1">
    <property type="nucleotide sequence ID" value="XM_022025717.1"/>
</dbReference>
<organism evidence="1 2">
    <name type="scientific">Lobosporangium transversale</name>
    <dbReference type="NCBI Taxonomy" id="64571"/>
    <lineage>
        <taxon>Eukaryota</taxon>
        <taxon>Fungi</taxon>
        <taxon>Fungi incertae sedis</taxon>
        <taxon>Mucoromycota</taxon>
        <taxon>Mortierellomycotina</taxon>
        <taxon>Mortierellomycetes</taxon>
        <taxon>Mortierellales</taxon>
        <taxon>Mortierellaceae</taxon>
        <taxon>Lobosporangium</taxon>
    </lineage>
</organism>
<comment type="caution">
    <text evidence="1">The sequence shown here is derived from an EMBL/GenBank/DDBJ whole genome shotgun (WGS) entry which is preliminary data.</text>
</comment>
<dbReference type="InterPro" id="IPR038885">
    <property type="entry name" value="PLB1"/>
</dbReference>
<dbReference type="InterPro" id="IPR001087">
    <property type="entry name" value="GDSL"/>
</dbReference>
<dbReference type="GO" id="GO:0006644">
    <property type="term" value="P:phospholipid metabolic process"/>
    <property type="evidence" value="ECO:0007669"/>
    <property type="project" value="TreeGrafter"/>
</dbReference>
<gene>
    <name evidence="1" type="ORF">BCR41DRAFT_362348</name>
</gene>
<dbReference type="Pfam" id="PF00657">
    <property type="entry name" value="Lipase_GDSL"/>
    <property type="match status" value="1"/>
</dbReference>
<dbReference type="InParanoid" id="A0A1Y2GBI8"/>
<dbReference type="PANTHER" id="PTHR21325">
    <property type="entry name" value="PHOSPHOLIPASE B, PLB1"/>
    <property type="match status" value="1"/>
</dbReference>
<protein>
    <submittedName>
        <fullName evidence="1">Uncharacterized protein</fullName>
    </submittedName>
</protein>
<dbReference type="OrthoDB" id="10265800at2759"/>
<dbReference type="STRING" id="64571.A0A1Y2GBI8"/>
<keyword evidence="2" id="KW-1185">Reference proteome</keyword>
<dbReference type="InterPro" id="IPR036514">
    <property type="entry name" value="SGNH_hydro_sf"/>
</dbReference>
<dbReference type="GeneID" id="33567560"/>